<evidence type="ECO:0000259" key="1">
    <source>
        <dbReference type="Pfam" id="PF09356"/>
    </source>
</evidence>
<dbReference type="InterPro" id="IPR018964">
    <property type="entry name" value="Phage_phiJL001_Gp84_C"/>
</dbReference>
<dbReference type="Pfam" id="PF09356">
    <property type="entry name" value="Phage_BR0599"/>
    <property type="match status" value="1"/>
</dbReference>
<dbReference type="EMBL" id="FMJB01000050">
    <property type="protein sequence ID" value="SCM67936.1"/>
    <property type="molecule type" value="Genomic_DNA"/>
</dbReference>
<name>A0A1M4N4C9_9RHOB</name>
<dbReference type="AlphaFoldDB" id="A0A1M4N4C9"/>
<keyword evidence="3" id="KW-1185">Reference proteome</keyword>
<feature type="domain" description="Bacteriophage phiJL001 Gp84 C-terminal" evidence="1">
    <location>
        <begin position="191"/>
        <end position="273"/>
    </location>
</feature>
<reference evidence="3" key="1">
    <citation type="submission" date="2016-09" db="EMBL/GenBank/DDBJ databases">
        <authorList>
            <person name="Wibberg D."/>
        </authorList>
    </citation>
    <scope>NUCLEOTIDE SEQUENCE [LARGE SCALE GENOMIC DNA]</scope>
</reference>
<organism evidence="2 3">
    <name type="scientific">Donghicola eburneus</name>
    <dbReference type="NCBI Taxonomy" id="393278"/>
    <lineage>
        <taxon>Bacteria</taxon>
        <taxon>Pseudomonadati</taxon>
        <taxon>Pseudomonadota</taxon>
        <taxon>Alphaproteobacteria</taxon>
        <taxon>Rhodobacterales</taxon>
        <taxon>Roseobacteraceae</taxon>
        <taxon>Donghicola</taxon>
    </lineage>
</organism>
<sequence length="291" mass="31849">MNVGAQNQDKSATTMCRAWRLVRSDGHALGFTDHDGVLEFDGTIFRPDGGMSSSALEQSTDLSVDNAEAFGVLSSDKISSEDIAAGLYDAAAFSLWQVNWQDLSERELLFRGQLGDIRQSGGMFQAELRGLSDLLAQPRGRTFQKGCGAVLGDRACGVHLNQPLYQLNGTVRKVIDKRVLLVETEAAHDAGWFARGTVQFETGLGQVLEGAVKSDGVTDGLRRIELWHPLALEPALGTQVTVNAGCDKLFSTCRFKFRNTPNFQGFPDLPGDDWMMRYPNMSEPKDGGSRR</sequence>
<dbReference type="Pfam" id="PF09931">
    <property type="entry name" value="Phage_phiJL001_Gp84_N"/>
    <property type="match status" value="1"/>
</dbReference>
<gene>
    <name evidence="2" type="ORF">KARMA_2143</name>
</gene>
<accession>A0A1M4N4C9</accession>
<dbReference type="Proteomes" id="UP000184085">
    <property type="component" value="Unassembled WGS sequence"/>
</dbReference>
<proteinExistence type="predicted"/>
<dbReference type="InterPro" id="IPR011928">
    <property type="entry name" value="Phage_phiJL001_Gp84"/>
</dbReference>
<evidence type="ECO:0000313" key="3">
    <source>
        <dbReference type="Proteomes" id="UP000184085"/>
    </source>
</evidence>
<protein>
    <submittedName>
        <fullName evidence="2">NlpC/P60 family phage cell wall peptidase</fullName>
    </submittedName>
</protein>
<dbReference type="RefSeq" id="WP_072706572.1">
    <property type="nucleotide sequence ID" value="NZ_FMJB01000050.1"/>
</dbReference>
<dbReference type="NCBIfam" id="TIGR02218">
    <property type="entry name" value="phg_TIGR02218"/>
    <property type="match status" value="1"/>
</dbReference>
<evidence type="ECO:0000313" key="2">
    <source>
        <dbReference type="EMBL" id="SCM67936.1"/>
    </source>
</evidence>